<accession>A0ABR2LJ85</accession>
<dbReference type="InterPro" id="IPR011989">
    <property type="entry name" value="ARM-like"/>
</dbReference>
<name>A0ABR2LJ85_9ASPA</name>
<evidence type="ECO:0000256" key="3">
    <source>
        <dbReference type="ARBA" id="ARBA00023242"/>
    </source>
</evidence>
<dbReference type="Proteomes" id="UP001412067">
    <property type="component" value="Unassembled WGS sequence"/>
</dbReference>
<reference evidence="6 7" key="1">
    <citation type="journal article" date="2022" name="Nat. Plants">
        <title>Genomes of leafy and leafless Platanthera orchids illuminate the evolution of mycoheterotrophy.</title>
        <authorList>
            <person name="Li M.H."/>
            <person name="Liu K.W."/>
            <person name="Li Z."/>
            <person name="Lu H.C."/>
            <person name="Ye Q.L."/>
            <person name="Zhang D."/>
            <person name="Wang J.Y."/>
            <person name="Li Y.F."/>
            <person name="Zhong Z.M."/>
            <person name="Liu X."/>
            <person name="Yu X."/>
            <person name="Liu D.K."/>
            <person name="Tu X.D."/>
            <person name="Liu B."/>
            <person name="Hao Y."/>
            <person name="Liao X.Y."/>
            <person name="Jiang Y.T."/>
            <person name="Sun W.H."/>
            <person name="Chen J."/>
            <person name="Chen Y.Q."/>
            <person name="Ai Y."/>
            <person name="Zhai J.W."/>
            <person name="Wu S.S."/>
            <person name="Zhou Z."/>
            <person name="Hsiao Y.Y."/>
            <person name="Wu W.L."/>
            <person name="Chen Y.Y."/>
            <person name="Lin Y.F."/>
            <person name="Hsu J.L."/>
            <person name="Li C.Y."/>
            <person name="Wang Z.W."/>
            <person name="Zhao X."/>
            <person name="Zhong W.Y."/>
            <person name="Ma X.K."/>
            <person name="Ma L."/>
            <person name="Huang J."/>
            <person name="Chen G.Z."/>
            <person name="Huang M.Z."/>
            <person name="Huang L."/>
            <person name="Peng D.H."/>
            <person name="Luo Y.B."/>
            <person name="Zou S.Q."/>
            <person name="Chen S.P."/>
            <person name="Lan S."/>
            <person name="Tsai W.C."/>
            <person name="Van de Peer Y."/>
            <person name="Liu Z.J."/>
        </authorList>
    </citation>
    <scope>NUCLEOTIDE SEQUENCE [LARGE SCALE GENOMIC DNA]</scope>
    <source>
        <strain evidence="6">Lor288</strain>
    </source>
</reference>
<feature type="region of interest" description="Disordered" evidence="4">
    <location>
        <begin position="739"/>
        <end position="770"/>
    </location>
</feature>
<comment type="similarity">
    <text evidence="2">Belongs to the RIX1/PELP1 family.</text>
</comment>
<evidence type="ECO:0000313" key="7">
    <source>
        <dbReference type="Proteomes" id="UP001412067"/>
    </source>
</evidence>
<evidence type="ECO:0000256" key="4">
    <source>
        <dbReference type="SAM" id="MobiDB-lite"/>
    </source>
</evidence>
<evidence type="ECO:0000256" key="1">
    <source>
        <dbReference type="ARBA" id="ARBA00004123"/>
    </source>
</evidence>
<dbReference type="Pfam" id="PF08167">
    <property type="entry name" value="RIX1"/>
    <property type="match status" value="1"/>
</dbReference>
<dbReference type="EMBL" id="JBBWWR010000019">
    <property type="protein sequence ID" value="KAK8941910.1"/>
    <property type="molecule type" value="Genomic_DNA"/>
</dbReference>
<organism evidence="6 7">
    <name type="scientific">Platanthera guangdongensis</name>
    <dbReference type="NCBI Taxonomy" id="2320717"/>
    <lineage>
        <taxon>Eukaryota</taxon>
        <taxon>Viridiplantae</taxon>
        <taxon>Streptophyta</taxon>
        <taxon>Embryophyta</taxon>
        <taxon>Tracheophyta</taxon>
        <taxon>Spermatophyta</taxon>
        <taxon>Magnoliopsida</taxon>
        <taxon>Liliopsida</taxon>
        <taxon>Asparagales</taxon>
        <taxon>Orchidaceae</taxon>
        <taxon>Orchidoideae</taxon>
        <taxon>Orchideae</taxon>
        <taxon>Orchidinae</taxon>
        <taxon>Platanthera</taxon>
    </lineage>
</organism>
<comment type="caution">
    <text evidence="6">The sequence shown here is derived from an EMBL/GenBank/DDBJ whole genome shotgun (WGS) entry which is preliminary data.</text>
</comment>
<evidence type="ECO:0000313" key="6">
    <source>
        <dbReference type="EMBL" id="KAK8941910.1"/>
    </source>
</evidence>
<dbReference type="InterPro" id="IPR012583">
    <property type="entry name" value="RIX1_N"/>
</dbReference>
<comment type="subcellular location">
    <subcellularLocation>
        <location evidence="1">Nucleus</location>
    </subcellularLocation>
</comment>
<keyword evidence="7" id="KW-1185">Reference proteome</keyword>
<feature type="domain" description="Pre-rRNA-processing protein RIX1 N-terminal" evidence="5">
    <location>
        <begin position="18"/>
        <end position="215"/>
    </location>
</feature>
<evidence type="ECO:0000259" key="5">
    <source>
        <dbReference type="Pfam" id="PF08167"/>
    </source>
</evidence>
<sequence length="856" mass="94784">MDDCHLKPPMLRSVVRDLLPDKKRPFPSPTDLLSVLSHVRAHGLLSEQQMGTTELKLVEDWRTAVDGWVEYIVSLASSKTPDKCWAGVCFLGLTCEACCSDRFESSYTIWFPHLLENIQSPSSTHIVKVACCSSLSDLFTRLSHFPNLKKDGTLYAGKLTQPILQLLNEDVGETICDAALSLLCTILSFFPSSMQRHYETIEAVITSKIMAAKSNLNTKKKFGNVLALLPKVKGNEDSWCLTLQKILIAINSILTDVFQGFEEEKKCAEIMKMIVPSGKIPPPPLGGETLPEEVYIPATRRLHDVLVPKLTTLMHCLCIMLTNPYPLRVVIPIHSLLATVRRVLQVDGSFNESLFLLTTSMHHELLCAELPALHVSSLDLLIAIIKSLRRQLLPHGINVARLLTEYSRRARLPSIRTKVYSIIHMLLISMGAGMSLYLAQEIVNSAFSDLNDYLALGNSSMLLNKQPSIIPSKTFQKNHRRKRKHASLMSLECHNADDISIKNGSNKQQTPLSVRIAALKALEALLTVGGSLNSKDWRPSVDFLVVTVATNACRAGWANEVSMSVPEDVSSSVADFQLAALEALLASLLSGTQARPPFLSQGLDLFHRGRQETGTKLAAFCAHALLSLEILIHPRALPLMYQLPQNPSFDEGICKKISTMAFNNDIKSNLLSIPKDDMGLLDVEEEELSNHCLDMDDEQISADDKHTETIKRSSKFSEDITRNSSAAIVECKNKMSQNVDAEMESLGRDEMSVDGERAEQSRSKSRISSCDVSDDKLDFERRSSPILAAETAPGKGDRPLGTRLNLAVEKGVSPNRSSYDLDSNWRKVKDVVLSYDSDFSSMDSLPDIVDGDPESE</sequence>
<dbReference type="SUPFAM" id="SSF48371">
    <property type="entry name" value="ARM repeat"/>
    <property type="match status" value="1"/>
</dbReference>
<dbReference type="InterPro" id="IPR016024">
    <property type="entry name" value="ARM-type_fold"/>
</dbReference>
<feature type="compositionally biased region" description="Basic and acidic residues" evidence="4">
    <location>
        <begin position="745"/>
        <end position="762"/>
    </location>
</feature>
<proteinExistence type="inferred from homology"/>
<dbReference type="Gene3D" id="1.25.10.10">
    <property type="entry name" value="Leucine-rich Repeat Variant"/>
    <property type="match status" value="1"/>
</dbReference>
<dbReference type="PANTHER" id="PTHR34105">
    <property type="entry name" value="PROLINE-, GLUTAMIC ACID- AND LEUCINE-RICH PROTEIN 1"/>
    <property type="match status" value="1"/>
</dbReference>
<keyword evidence="3" id="KW-0539">Nucleus</keyword>
<gene>
    <name evidence="6" type="ORF">KSP40_PGU017285</name>
</gene>
<protein>
    <recommendedName>
        <fullName evidence="5">Pre-rRNA-processing protein RIX1 N-terminal domain-containing protein</fullName>
    </recommendedName>
</protein>
<evidence type="ECO:0000256" key="2">
    <source>
        <dbReference type="ARBA" id="ARBA00010511"/>
    </source>
</evidence>
<dbReference type="PANTHER" id="PTHR34105:SF1">
    <property type="entry name" value="PROLINE-, GLUTAMIC ACID- AND LEUCINE-RICH PROTEIN 1"/>
    <property type="match status" value="1"/>
</dbReference>